<reference evidence="1 2" key="1">
    <citation type="journal article" date="2024" name="IMA Fungus">
        <title>IMA Genome - F19 : A genome assembly and annotation guide to empower mycologists, including annotated draft genome sequences of Ceratocystis pirilliformis, Diaporthe australafricana, Fusarium ophioides, Paecilomyces lecythidis, and Sporothrix stenoceras.</title>
        <authorList>
            <person name="Aylward J."/>
            <person name="Wilson A.M."/>
            <person name="Visagie C.M."/>
            <person name="Spraker J."/>
            <person name="Barnes I."/>
            <person name="Buitendag C."/>
            <person name="Ceriani C."/>
            <person name="Del Mar Angel L."/>
            <person name="du Plessis D."/>
            <person name="Fuchs T."/>
            <person name="Gasser K."/>
            <person name="Kramer D."/>
            <person name="Li W."/>
            <person name="Munsamy K."/>
            <person name="Piso A."/>
            <person name="Price J.L."/>
            <person name="Sonnekus B."/>
            <person name="Thomas C."/>
            <person name="van der Nest A."/>
            <person name="van Dijk A."/>
            <person name="van Heerden A."/>
            <person name="van Vuuren N."/>
            <person name="Yilmaz N."/>
            <person name="Duong T.A."/>
            <person name="van der Merwe N.A."/>
            <person name="Wingfield M.J."/>
            <person name="Wingfield B.D."/>
        </authorList>
    </citation>
    <scope>NUCLEOTIDE SEQUENCE [LARGE SCALE GENOMIC DNA]</scope>
    <source>
        <strain evidence="1 2">CMW 18300</strain>
    </source>
</reference>
<dbReference type="EMBL" id="JAWRVE010000130">
    <property type="protein sequence ID" value="KAL1855369.1"/>
    <property type="molecule type" value="Genomic_DNA"/>
</dbReference>
<dbReference type="InterPro" id="IPR051604">
    <property type="entry name" value="Ergot_Alk_Oxidoreductase"/>
</dbReference>
<dbReference type="PANTHER" id="PTHR43162:SF1">
    <property type="entry name" value="PRESTALK A DIFFERENTIATION PROTEIN A"/>
    <property type="match status" value="1"/>
</dbReference>
<dbReference type="InterPro" id="IPR036291">
    <property type="entry name" value="NAD(P)-bd_dom_sf"/>
</dbReference>
<proteinExistence type="predicted"/>
<evidence type="ECO:0008006" key="3">
    <source>
        <dbReference type="Google" id="ProtNLM"/>
    </source>
</evidence>
<dbReference type="PANTHER" id="PTHR43162">
    <property type="match status" value="1"/>
</dbReference>
<keyword evidence="2" id="KW-1185">Reference proteome</keyword>
<gene>
    <name evidence="1" type="ORF">Daus18300_011087</name>
</gene>
<dbReference type="SUPFAM" id="SSF51735">
    <property type="entry name" value="NAD(P)-binding Rossmann-fold domains"/>
    <property type="match status" value="1"/>
</dbReference>
<sequence length="262" mass="28574">MPSHITVIPASTQAGAETIRTLLESPNEPVVRGIYRDLHKAPVEFTENPRFEATKGDVGTGTGLDFDGSNAVSYIPPPTYDGTHHDEFATRTANAIANALQRAQSVNRLLLHSAVGTHYDPDTIGILRLNISDRILKEAAPDVIIVSIKDIGECCAKTLLREPTGQGLLDVKLLGPRLYSSLDIKDAIESVTGKKGRLVTIPRGGLADYWAKLIPEAYVQEFVDFTTAQLSGGTIAQDHVYLEDTIRCKRDLVDDLREMVSP</sequence>
<comment type="caution">
    <text evidence="1">The sequence shown here is derived from an EMBL/GenBank/DDBJ whole genome shotgun (WGS) entry which is preliminary data.</text>
</comment>
<organism evidence="1 2">
    <name type="scientific">Diaporthe australafricana</name>
    <dbReference type="NCBI Taxonomy" id="127596"/>
    <lineage>
        <taxon>Eukaryota</taxon>
        <taxon>Fungi</taxon>
        <taxon>Dikarya</taxon>
        <taxon>Ascomycota</taxon>
        <taxon>Pezizomycotina</taxon>
        <taxon>Sordariomycetes</taxon>
        <taxon>Sordariomycetidae</taxon>
        <taxon>Diaporthales</taxon>
        <taxon>Diaporthaceae</taxon>
        <taxon>Diaporthe</taxon>
    </lineage>
</organism>
<evidence type="ECO:0000313" key="2">
    <source>
        <dbReference type="Proteomes" id="UP001583177"/>
    </source>
</evidence>
<accession>A0ABR3W800</accession>
<name>A0ABR3W800_9PEZI</name>
<dbReference type="Gene3D" id="3.40.50.720">
    <property type="entry name" value="NAD(P)-binding Rossmann-like Domain"/>
    <property type="match status" value="1"/>
</dbReference>
<evidence type="ECO:0000313" key="1">
    <source>
        <dbReference type="EMBL" id="KAL1855369.1"/>
    </source>
</evidence>
<protein>
    <recommendedName>
        <fullName evidence="3">NAD(P)-binding domain-containing protein</fullName>
    </recommendedName>
</protein>
<dbReference type="Proteomes" id="UP001583177">
    <property type="component" value="Unassembled WGS sequence"/>
</dbReference>